<dbReference type="AlphaFoldDB" id="A0AA88ANL6"/>
<comment type="caution">
    <text evidence="2">The sequence shown here is derived from an EMBL/GenBank/DDBJ whole genome shotgun (WGS) entry which is preliminary data.</text>
</comment>
<dbReference type="Gramene" id="FCD_00029825-RA">
    <property type="protein sequence ID" value="FCD_00029825-RA:cds"/>
    <property type="gene ID" value="FCD_00029825"/>
</dbReference>
<dbReference type="Proteomes" id="UP001187192">
    <property type="component" value="Unassembled WGS sequence"/>
</dbReference>
<keyword evidence="3" id="KW-1185">Reference proteome</keyword>
<evidence type="ECO:0000256" key="1">
    <source>
        <dbReference type="SAM" id="MobiDB-lite"/>
    </source>
</evidence>
<gene>
    <name evidence="2" type="ORF">TIFTF001_012637</name>
</gene>
<feature type="compositionally biased region" description="Basic and acidic residues" evidence="1">
    <location>
        <begin position="16"/>
        <end position="25"/>
    </location>
</feature>
<proteinExistence type="predicted"/>
<feature type="region of interest" description="Disordered" evidence="1">
    <location>
        <begin position="1"/>
        <end position="27"/>
    </location>
</feature>
<accession>A0AA88ANL6</accession>
<evidence type="ECO:0000313" key="2">
    <source>
        <dbReference type="EMBL" id="GMN43431.1"/>
    </source>
</evidence>
<evidence type="ECO:0000313" key="3">
    <source>
        <dbReference type="Proteomes" id="UP001187192"/>
    </source>
</evidence>
<reference evidence="2" key="1">
    <citation type="submission" date="2023-07" db="EMBL/GenBank/DDBJ databases">
        <title>draft genome sequence of fig (Ficus carica).</title>
        <authorList>
            <person name="Takahashi T."/>
            <person name="Nishimura K."/>
        </authorList>
    </citation>
    <scope>NUCLEOTIDE SEQUENCE</scope>
</reference>
<name>A0AA88ANL6_FICCA</name>
<sequence>MLMTRVGMQDFEDMPNDDKGVEEPKPGMAFDSDCVAYNYYKKSGKDRGFGVIRKSRKFDENKKLTYVTFSCSKAGTMKWVSVTRPRPSMKTLRRIAVQRST</sequence>
<dbReference type="EMBL" id="BTGU01000016">
    <property type="protein sequence ID" value="GMN43431.1"/>
    <property type="molecule type" value="Genomic_DNA"/>
</dbReference>
<dbReference type="PANTHER" id="PTHR46328">
    <property type="entry name" value="FAR-RED IMPAIRED RESPONSIVE (FAR1) FAMILY PROTEIN-RELATED"/>
    <property type="match status" value="1"/>
</dbReference>
<dbReference type="PANTHER" id="PTHR46328:SF35">
    <property type="entry name" value="PROTEIN FAR1-RELATED SEQUENCE 5-LIKE"/>
    <property type="match status" value="1"/>
</dbReference>
<protein>
    <recommendedName>
        <fullName evidence="4">FAR1 domain-containing protein</fullName>
    </recommendedName>
</protein>
<evidence type="ECO:0008006" key="4">
    <source>
        <dbReference type="Google" id="ProtNLM"/>
    </source>
</evidence>
<organism evidence="2 3">
    <name type="scientific">Ficus carica</name>
    <name type="common">Common fig</name>
    <dbReference type="NCBI Taxonomy" id="3494"/>
    <lineage>
        <taxon>Eukaryota</taxon>
        <taxon>Viridiplantae</taxon>
        <taxon>Streptophyta</taxon>
        <taxon>Embryophyta</taxon>
        <taxon>Tracheophyta</taxon>
        <taxon>Spermatophyta</taxon>
        <taxon>Magnoliopsida</taxon>
        <taxon>eudicotyledons</taxon>
        <taxon>Gunneridae</taxon>
        <taxon>Pentapetalae</taxon>
        <taxon>rosids</taxon>
        <taxon>fabids</taxon>
        <taxon>Rosales</taxon>
        <taxon>Moraceae</taxon>
        <taxon>Ficeae</taxon>
        <taxon>Ficus</taxon>
    </lineage>
</organism>